<feature type="compositionally biased region" description="Gly residues" evidence="1">
    <location>
        <begin position="18"/>
        <end position="34"/>
    </location>
</feature>
<evidence type="ECO:0000256" key="1">
    <source>
        <dbReference type="SAM" id="MobiDB-lite"/>
    </source>
</evidence>
<reference evidence="2" key="1">
    <citation type="journal article" date="2021" name="bioRxiv">
        <title>Whole Genome Assembly and Annotation of Northern Wild Rice, Zizania palustris L., Supports a Whole Genome Duplication in the Zizania Genus.</title>
        <authorList>
            <person name="Haas M."/>
            <person name="Kono T."/>
            <person name="Macchietto M."/>
            <person name="Millas R."/>
            <person name="McGilp L."/>
            <person name="Shao M."/>
            <person name="Duquette J."/>
            <person name="Hirsch C.N."/>
            <person name="Kimball J."/>
        </authorList>
    </citation>
    <scope>NUCLEOTIDE SEQUENCE</scope>
    <source>
        <tissue evidence="2">Fresh leaf tissue</tissue>
    </source>
</reference>
<evidence type="ECO:0000313" key="3">
    <source>
        <dbReference type="Proteomes" id="UP000729402"/>
    </source>
</evidence>
<dbReference type="AlphaFoldDB" id="A0A8J5RK32"/>
<gene>
    <name evidence="2" type="ORF">GUJ93_ZPchr0003g18505</name>
</gene>
<name>A0A8J5RK32_ZIZPA</name>
<dbReference type="Proteomes" id="UP000729402">
    <property type="component" value="Unassembled WGS sequence"/>
</dbReference>
<dbReference type="EMBL" id="JAAALK010000286">
    <property type="protein sequence ID" value="KAG8061040.1"/>
    <property type="molecule type" value="Genomic_DNA"/>
</dbReference>
<protein>
    <submittedName>
        <fullName evidence="2">Uncharacterized protein</fullName>
    </submittedName>
</protein>
<reference evidence="2" key="2">
    <citation type="submission" date="2021-02" db="EMBL/GenBank/DDBJ databases">
        <authorList>
            <person name="Kimball J.A."/>
            <person name="Haas M.W."/>
            <person name="Macchietto M."/>
            <person name="Kono T."/>
            <person name="Duquette J."/>
            <person name="Shao M."/>
        </authorList>
    </citation>
    <scope>NUCLEOTIDE SEQUENCE</scope>
    <source>
        <tissue evidence="2">Fresh leaf tissue</tissue>
    </source>
</reference>
<accession>A0A8J5RK32</accession>
<proteinExistence type="predicted"/>
<keyword evidence="3" id="KW-1185">Reference proteome</keyword>
<evidence type="ECO:0000313" key="2">
    <source>
        <dbReference type="EMBL" id="KAG8061040.1"/>
    </source>
</evidence>
<organism evidence="2 3">
    <name type="scientific">Zizania palustris</name>
    <name type="common">Northern wild rice</name>
    <dbReference type="NCBI Taxonomy" id="103762"/>
    <lineage>
        <taxon>Eukaryota</taxon>
        <taxon>Viridiplantae</taxon>
        <taxon>Streptophyta</taxon>
        <taxon>Embryophyta</taxon>
        <taxon>Tracheophyta</taxon>
        <taxon>Spermatophyta</taxon>
        <taxon>Magnoliopsida</taxon>
        <taxon>Liliopsida</taxon>
        <taxon>Poales</taxon>
        <taxon>Poaceae</taxon>
        <taxon>BOP clade</taxon>
        <taxon>Oryzoideae</taxon>
        <taxon>Oryzeae</taxon>
        <taxon>Zizaniinae</taxon>
        <taxon>Zizania</taxon>
    </lineage>
</organism>
<sequence>MREKPGADNGRREQPSAGCGGGKTAAGHIAGLGQGTYPERMKADEEALGVEAREGRRRRGGGGACGAQGRRRRVRRSGEEEELDSSF</sequence>
<feature type="compositionally biased region" description="Basic and acidic residues" evidence="1">
    <location>
        <begin position="1"/>
        <end position="14"/>
    </location>
</feature>
<comment type="caution">
    <text evidence="2">The sequence shown here is derived from an EMBL/GenBank/DDBJ whole genome shotgun (WGS) entry which is preliminary data.</text>
</comment>
<feature type="region of interest" description="Disordered" evidence="1">
    <location>
        <begin position="1"/>
        <end position="87"/>
    </location>
</feature>